<dbReference type="NCBIfam" id="TIGR00830">
    <property type="entry name" value="PTBA"/>
    <property type="match status" value="1"/>
</dbReference>
<evidence type="ECO:0000256" key="6">
    <source>
        <dbReference type="ARBA" id="ARBA00022683"/>
    </source>
</evidence>
<evidence type="ECO:0000256" key="3">
    <source>
        <dbReference type="ARBA" id="ARBA00022475"/>
    </source>
</evidence>
<feature type="transmembrane region" description="Helical" evidence="12">
    <location>
        <begin position="240"/>
        <end position="261"/>
    </location>
</feature>
<evidence type="ECO:0000313" key="16">
    <source>
        <dbReference type="EMBL" id="HJF85790.1"/>
    </source>
</evidence>
<keyword evidence="10 12" id="KW-0472">Membrane</keyword>
<dbReference type="InterPro" id="IPR011055">
    <property type="entry name" value="Dup_hybrid_motif"/>
</dbReference>
<dbReference type="PROSITE" id="PS01035">
    <property type="entry name" value="PTS_EIIB_TYPE_1_CYS"/>
    <property type="match status" value="1"/>
</dbReference>
<feature type="transmembrane region" description="Helical" evidence="12">
    <location>
        <begin position="339"/>
        <end position="361"/>
    </location>
</feature>
<evidence type="ECO:0000256" key="10">
    <source>
        <dbReference type="ARBA" id="ARBA00023136"/>
    </source>
</evidence>
<dbReference type="CDD" id="cd00212">
    <property type="entry name" value="PTS_IIB_glc"/>
    <property type="match status" value="1"/>
</dbReference>
<feature type="transmembrane region" description="Helical" evidence="12">
    <location>
        <begin position="98"/>
        <end position="116"/>
    </location>
</feature>
<dbReference type="InterPro" id="IPR001127">
    <property type="entry name" value="PTS_EIIA_1_perm"/>
</dbReference>
<keyword evidence="4" id="KW-0762">Sugar transport</keyword>
<dbReference type="GO" id="GO:0009401">
    <property type="term" value="P:phosphoenolpyruvate-dependent sugar phosphotransferase system"/>
    <property type="evidence" value="ECO:0007669"/>
    <property type="project" value="UniProtKB-KW"/>
</dbReference>
<evidence type="ECO:0000256" key="4">
    <source>
        <dbReference type="ARBA" id="ARBA00022597"/>
    </source>
</evidence>
<evidence type="ECO:0000259" key="13">
    <source>
        <dbReference type="PROSITE" id="PS51093"/>
    </source>
</evidence>
<feature type="transmembrane region" description="Helical" evidence="12">
    <location>
        <begin position="58"/>
        <end position="86"/>
    </location>
</feature>
<feature type="domain" description="PTS EIIB type-1" evidence="14">
    <location>
        <begin position="451"/>
        <end position="533"/>
    </location>
</feature>
<dbReference type="InterPro" id="IPR003352">
    <property type="entry name" value="PTS_EIIC"/>
</dbReference>
<keyword evidence="6" id="KW-0598">Phosphotransferase system</keyword>
<dbReference type="EC" id="2.7.1.-" evidence="16"/>
<keyword evidence="9 12" id="KW-1133">Transmembrane helix</keyword>
<feature type="transmembrane region" description="Helical" evidence="12">
    <location>
        <begin position="315"/>
        <end position="333"/>
    </location>
</feature>
<feature type="transmembrane region" description="Helical" evidence="12">
    <location>
        <begin position="20"/>
        <end position="38"/>
    </location>
</feature>
<dbReference type="InterPro" id="IPR001996">
    <property type="entry name" value="PTS_IIB_1"/>
</dbReference>
<comment type="caution">
    <text evidence="16">The sequence shown here is derived from an EMBL/GenBank/DDBJ whole genome shotgun (WGS) entry which is preliminary data.</text>
</comment>
<dbReference type="Pfam" id="PF02378">
    <property type="entry name" value="PTS_EIIC"/>
    <property type="match status" value="1"/>
</dbReference>
<keyword evidence="8" id="KW-0418">Kinase</keyword>
<reference evidence="16" key="2">
    <citation type="submission" date="2021-09" db="EMBL/GenBank/DDBJ databases">
        <authorList>
            <person name="Gilroy R."/>
        </authorList>
    </citation>
    <scope>NUCLEOTIDE SEQUENCE</scope>
    <source>
        <strain evidence="16">7318</strain>
    </source>
</reference>
<dbReference type="Gene3D" id="2.70.70.10">
    <property type="entry name" value="Glucose Permease (Domain IIA)"/>
    <property type="match status" value="1"/>
</dbReference>
<dbReference type="PROSITE" id="PS51093">
    <property type="entry name" value="PTS_EIIA_TYPE_1"/>
    <property type="match status" value="1"/>
</dbReference>
<dbReference type="PANTHER" id="PTHR30009:SF12">
    <property type="entry name" value="PHOSPHOTRANSFERASE IIC COMPONENT GLVC"/>
    <property type="match status" value="1"/>
</dbReference>
<evidence type="ECO:0000256" key="9">
    <source>
        <dbReference type="ARBA" id="ARBA00022989"/>
    </source>
</evidence>
<evidence type="ECO:0000259" key="14">
    <source>
        <dbReference type="PROSITE" id="PS51098"/>
    </source>
</evidence>
<dbReference type="PROSITE" id="PS51103">
    <property type="entry name" value="PTS_EIIC_TYPE_1"/>
    <property type="match status" value="1"/>
</dbReference>
<dbReference type="InterPro" id="IPR013013">
    <property type="entry name" value="PTS_EIIC_1"/>
</dbReference>
<reference evidence="16" key="1">
    <citation type="journal article" date="2021" name="PeerJ">
        <title>Extensive microbial diversity within the chicken gut microbiome revealed by metagenomics and culture.</title>
        <authorList>
            <person name="Gilroy R."/>
            <person name="Ravi A."/>
            <person name="Getino M."/>
            <person name="Pursley I."/>
            <person name="Horton D.L."/>
            <person name="Alikhan N.F."/>
            <person name="Baker D."/>
            <person name="Gharbi K."/>
            <person name="Hall N."/>
            <person name="Watson M."/>
            <person name="Adriaenssens E.M."/>
            <person name="Foster-Nyarko E."/>
            <person name="Jarju S."/>
            <person name="Secka A."/>
            <person name="Antonio M."/>
            <person name="Oren A."/>
            <person name="Chaudhuri R.R."/>
            <person name="La Ragione R."/>
            <person name="Hildebrand F."/>
            <person name="Pallen M.J."/>
        </authorList>
    </citation>
    <scope>NUCLEOTIDE SEQUENCE</scope>
    <source>
        <strain evidence="16">7318</strain>
    </source>
</reference>
<evidence type="ECO:0000256" key="12">
    <source>
        <dbReference type="SAM" id="Phobius"/>
    </source>
</evidence>
<dbReference type="Proteomes" id="UP000780768">
    <property type="component" value="Unassembled WGS sequence"/>
</dbReference>
<evidence type="ECO:0000313" key="17">
    <source>
        <dbReference type="Proteomes" id="UP000780768"/>
    </source>
</evidence>
<keyword evidence="5 16" id="KW-0808">Transferase</keyword>
<dbReference type="InterPro" id="IPR036878">
    <property type="entry name" value="Glu_permease_IIB"/>
</dbReference>
<dbReference type="EMBL" id="DYVR01000253">
    <property type="protein sequence ID" value="HJF85790.1"/>
    <property type="molecule type" value="Genomic_DNA"/>
</dbReference>
<proteinExistence type="predicted"/>
<comment type="subcellular location">
    <subcellularLocation>
        <location evidence="1">Cell membrane</location>
        <topology evidence="1">Multi-pass membrane protein</topology>
    </subcellularLocation>
</comment>
<accession>A0A921HNS6</accession>
<dbReference type="InterPro" id="IPR010975">
    <property type="entry name" value="PTS_IIBC_a_glc"/>
</dbReference>
<evidence type="ECO:0000256" key="2">
    <source>
        <dbReference type="ARBA" id="ARBA00022448"/>
    </source>
</evidence>
<dbReference type="Pfam" id="PF00367">
    <property type="entry name" value="PTS_EIIB"/>
    <property type="match status" value="1"/>
</dbReference>
<evidence type="ECO:0000256" key="1">
    <source>
        <dbReference type="ARBA" id="ARBA00004651"/>
    </source>
</evidence>
<feature type="active site" description="Phosphocysteine intermediate; for EIIB activity" evidence="11">
    <location>
        <position position="473"/>
    </location>
</feature>
<feature type="transmembrane region" description="Helical" evidence="12">
    <location>
        <begin position="207"/>
        <end position="228"/>
    </location>
</feature>
<sequence length="708" mass="77240">MAFSKDVVMQKIQRFGGAMFTPVIMFGVFGIFVAISILCKNPMIFGSIAEKGTAWYDFWYIIEQGAWTVFNQLPLLFVIGLPIGLAKKENARAVMEAFLIYLIFNYFVCGMLTLWGPTFGVDFAQDPVPGSGLTTIANIKTLDTSMVGAILIASLAVWLHNKLFDVDVPEWLGLFKGSSLVVVAGFALMLPVALLFCLIWPHFQAAIASLQGFLTSAGVLGVWVYTFLERILIPTGLHHFIYIPFIFGPAVVDGGIQAYWLQHIQQFAQSTQPLIELFPQGGFALHGMSKMFGCPGIALAIYFTAKKENRKKVGSLLFPAAIVALLCGITEPLEFTFLFVAPVLFLIHALLAGTFAATLYFFGVTGNFGGGLLDCALFQNWIPLFNNHWDTYLTQIIIGLIFTCIWFIVFRTLIIKLNLKTPGRGDDEEIKLYRKADYKAKKAGEHMDERDMKAAAFLQALGGKNNIADVTNCATRLRVTVKDDSLVQPAGAFTAAGAHGLVHNGHAIQVIVGLSVPQVRERFEALLQAPDEEIPTFDTQEVAAEAEKPVSEATKEKYDAHLKAFATGHLVPIEKVPDEAFASKAMGDGVGITPTDKYITAPADGSVMMVMETTGHALGLKLTTGLEILIHIGIDTVNMNGDGFKVLVKTGDSVKAGDKLVEIDIDKIKKAGYNPITIMAATNFDQYATLKFAPEQDVTAGKSTIANY</sequence>
<dbReference type="InterPro" id="IPR018113">
    <property type="entry name" value="PTrfase_EIIB_Cys"/>
</dbReference>
<feature type="transmembrane region" description="Helical" evidence="12">
    <location>
        <begin position="136"/>
        <end position="159"/>
    </location>
</feature>
<feature type="transmembrane region" description="Helical" evidence="12">
    <location>
        <begin position="180"/>
        <end position="201"/>
    </location>
</feature>
<dbReference type="InterPro" id="IPR050429">
    <property type="entry name" value="PTS_Glucose_EIICBA"/>
</dbReference>
<dbReference type="SUPFAM" id="SSF51261">
    <property type="entry name" value="Duplicated hybrid motif"/>
    <property type="match status" value="1"/>
</dbReference>
<dbReference type="Pfam" id="PF00358">
    <property type="entry name" value="PTS_EIIA_1"/>
    <property type="match status" value="1"/>
</dbReference>
<dbReference type="SUPFAM" id="SSF55604">
    <property type="entry name" value="Glucose permease domain IIB"/>
    <property type="match status" value="1"/>
</dbReference>
<dbReference type="Gene3D" id="3.30.1360.60">
    <property type="entry name" value="Glucose permease domain IIB"/>
    <property type="match status" value="1"/>
</dbReference>
<dbReference type="NCBIfam" id="TIGR02005">
    <property type="entry name" value="PTS-IIBC-alpha"/>
    <property type="match status" value="1"/>
</dbReference>
<feature type="transmembrane region" description="Helical" evidence="12">
    <location>
        <begin position="281"/>
        <end position="303"/>
    </location>
</feature>
<dbReference type="GO" id="GO:0008982">
    <property type="term" value="F:protein-N(PI)-phosphohistidine-sugar phosphotransferase activity"/>
    <property type="evidence" value="ECO:0007669"/>
    <property type="project" value="InterPro"/>
</dbReference>
<evidence type="ECO:0000256" key="8">
    <source>
        <dbReference type="ARBA" id="ARBA00022777"/>
    </source>
</evidence>
<protein>
    <submittedName>
        <fullName evidence="16">Alpha-glucoside-specific PTS transporter subunit IIBC</fullName>
        <ecNumber evidence="16">2.7.1.-</ecNumber>
    </submittedName>
</protein>
<dbReference type="PROSITE" id="PS51098">
    <property type="entry name" value="PTS_EIIB_TYPE_1"/>
    <property type="match status" value="1"/>
</dbReference>
<dbReference type="NCBIfam" id="TIGR00826">
    <property type="entry name" value="EIIB_glc"/>
    <property type="match status" value="1"/>
</dbReference>
<evidence type="ECO:0000256" key="7">
    <source>
        <dbReference type="ARBA" id="ARBA00022692"/>
    </source>
</evidence>
<evidence type="ECO:0000259" key="15">
    <source>
        <dbReference type="PROSITE" id="PS51103"/>
    </source>
</evidence>
<keyword evidence="2" id="KW-0813">Transport</keyword>
<dbReference type="GO" id="GO:0090563">
    <property type="term" value="F:protein-phosphocysteine-sugar phosphotransferase activity"/>
    <property type="evidence" value="ECO:0007669"/>
    <property type="project" value="TreeGrafter"/>
</dbReference>
<name>A0A921HNS6_9FIRM</name>
<keyword evidence="7 12" id="KW-0812">Transmembrane</keyword>
<dbReference type="PROSITE" id="PS00371">
    <property type="entry name" value="PTS_EIIA_TYPE_1_HIS"/>
    <property type="match status" value="1"/>
</dbReference>
<evidence type="ECO:0000256" key="5">
    <source>
        <dbReference type="ARBA" id="ARBA00022679"/>
    </source>
</evidence>
<gene>
    <name evidence="16" type="ORF">K8V65_09030</name>
</gene>
<organism evidence="16 17">
    <name type="scientific">Megamonas hypermegale</name>
    <dbReference type="NCBI Taxonomy" id="158847"/>
    <lineage>
        <taxon>Bacteria</taxon>
        <taxon>Bacillati</taxon>
        <taxon>Bacillota</taxon>
        <taxon>Negativicutes</taxon>
        <taxon>Selenomonadales</taxon>
        <taxon>Selenomonadaceae</taxon>
        <taxon>Megamonas</taxon>
    </lineage>
</organism>
<dbReference type="AlphaFoldDB" id="A0A921HNS6"/>
<dbReference type="FunFam" id="2.70.70.10:FF:000001">
    <property type="entry name" value="PTS system glucose-specific IIA component"/>
    <property type="match status" value="1"/>
</dbReference>
<feature type="transmembrane region" description="Helical" evidence="12">
    <location>
        <begin position="392"/>
        <end position="414"/>
    </location>
</feature>
<feature type="domain" description="PTS EIIA type-1" evidence="13">
    <location>
        <begin position="578"/>
        <end position="683"/>
    </location>
</feature>
<evidence type="ECO:0000256" key="11">
    <source>
        <dbReference type="PROSITE-ProRule" id="PRU00421"/>
    </source>
</evidence>
<feature type="domain" description="PTS EIIC type-1" evidence="15">
    <location>
        <begin position="6"/>
        <end position="426"/>
    </location>
</feature>
<dbReference type="GO" id="GO:0005886">
    <property type="term" value="C:plasma membrane"/>
    <property type="evidence" value="ECO:0007669"/>
    <property type="project" value="UniProtKB-SubCell"/>
</dbReference>
<keyword evidence="3" id="KW-1003">Cell membrane</keyword>
<dbReference type="GO" id="GO:0016301">
    <property type="term" value="F:kinase activity"/>
    <property type="evidence" value="ECO:0007669"/>
    <property type="project" value="UniProtKB-KW"/>
</dbReference>
<dbReference type="PANTHER" id="PTHR30009">
    <property type="entry name" value="CYTOCHROME C-TYPE SYNTHESIS PROTEIN AND PTS TRANSMEMBRANE COMPONENT"/>
    <property type="match status" value="1"/>
</dbReference>